<name>A0AAV4XMV0_CAEEX</name>
<reference evidence="1 2" key="1">
    <citation type="submission" date="2021-06" db="EMBL/GenBank/DDBJ databases">
        <title>Caerostris extrusa draft genome.</title>
        <authorList>
            <person name="Kono N."/>
            <person name="Arakawa K."/>
        </authorList>
    </citation>
    <scope>NUCLEOTIDE SEQUENCE [LARGE SCALE GENOMIC DNA]</scope>
</reference>
<dbReference type="AlphaFoldDB" id="A0AAV4XMV0"/>
<evidence type="ECO:0000313" key="2">
    <source>
        <dbReference type="Proteomes" id="UP001054945"/>
    </source>
</evidence>
<dbReference type="Proteomes" id="UP001054945">
    <property type="component" value="Unassembled WGS sequence"/>
</dbReference>
<organism evidence="1 2">
    <name type="scientific">Caerostris extrusa</name>
    <name type="common">Bark spider</name>
    <name type="synonym">Caerostris bankana</name>
    <dbReference type="NCBI Taxonomy" id="172846"/>
    <lineage>
        <taxon>Eukaryota</taxon>
        <taxon>Metazoa</taxon>
        <taxon>Ecdysozoa</taxon>
        <taxon>Arthropoda</taxon>
        <taxon>Chelicerata</taxon>
        <taxon>Arachnida</taxon>
        <taxon>Araneae</taxon>
        <taxon>Araneomorphae</taxon>
        <taxon>Entelegynae</taxon>
        <taxon>Araneoidea</taxon>
        <taxon>Araneidae</taxon>
        <taxon>Caerostris</taxon>
    </lineage>
</organism>
<keyword evidence="2" id="KW-1185">Reference proteome</keyword>
<accession>A0AAV4XMV0</accession>
<comment type="caution">
    <text evidence="1">The sequence shown here is derived from an EMBL/GenBank/DDBJ whole genome shotgun (WGS) entry which is preliminary data.</text>
</comment>
<sequence>MGIHVRNIKIQMAFSRKSWQIEIKLRKSLIVEICSFLRGIACFDPSWQQEEDALGLRVLPACINADHKTMIYITKKAKSLFTVLHCSRVCGRGGYLCTLRALPPSQILKVSWSRAAPTHRGLVLLIV</sequence>
<dbReference type="EMBL" id="BPLR01018055">
    <property type="protein sequence ID" value="GIY96501.1"/>
    <property type="molecule type" value="Genomic_DNA"/>
</dbReference>
<protein>
    <submittedName>
        <fullName evidence="1">Uncharacterized protein</fullName>
    </submittedName>
</protein>
<evidence type="ECO:0000313" key="1">
    <source>
        <dbReference type="EMBL" id="GIY96501.1"/>
    </source>
</evidence>
<gene>
    <name evidence="1" type="ORF">CEXT_15831</name>
</gene>
<proteinExistence type="predicted"/>